<dbReference type="InterPro" id="IPR002173">
    <property type="entry name" value="Carboh/pur_kinase_PfkB_CS"/>
</dbReference>
<dbReference type="PROSITE" id="PS00584">
    <property type="entry name" value="PFKB_KINASES_2"/>
    <property type="match status" value="1"/>
</dbReference>
<name>A0A494X1F3_9FIRM</name>
<dbReference type="InterPro" id="IPR029056">
    <property type="entry name" value="Ribokinase-like"/>
</dbReference>
<evidence type="ECO:0000256" key="2">
    <source>
        <dbReference type="ARBA" id="ARBA00022679"/>
    </source>
</evidence>
<dbReference type="InterPro" id="IPR050306">
    <property type="entry name" value="PfkB_Carbo_kinase"/>
</dbReference>
<dbReference type="RefSeq" id="WP_121451444.1">
    <property type="nucleotide sequence ID" value="NZ_RBWE01000001.1"/>
</dbReference>
<keyword evidence="4 6" id="KW-0418">Kinase</keyword>
<feature type="domain" description="Carbohydrate kinase PfkB" evidence="7">
    <location>
        <begin position="1"/>
        <end position="300"/>
    </location>
</feature>
<dbReference type="Gene3D" id="3.40.1190.20">
    <property type="match status" value="1"/>
</dbReference>
<dbReference type="Proteomes" id="UP000271256">
    <property type="component" value="Unassembled WGS sequence"/>
</dbReference>
<dbReference type="OrthoDB" id="9813569at2"/>
<dbReference type="AlphaFoldDB" id="A0A494X1F3"/>
<dbReference type="GO" id="GO:0005524">
    <property type="term" value="F:ATP binding"/>
    <property type="evidence" value="ECO:0007669"/>
    <property type="project" value="UniProtKB-KW"/>
</dbReference>
<accession>A0A494X1F3</accession>
<evidence type="ECO:0000256" key="6">
    <source>
        <dbReference type="RuleBase" id="RU003704"/>
    </source>
</evidence>
<evidence type="ECO:0000256" key="3">
    <source>
        <dbReference type="ARBA" id="ARBA00022741"/>
    </source>
</evidence>
<evidence type="ECO:0000256" key="5">
    <source>
        <dbReference type="ARBA" id="ARBA00022840"/>
    </source>
</evidence>
<dbReference type="InterPro" id="IPR002139">
    <property type="entry name" value="Ribo/fructo_kinase"/>
</dbReference>
<dbReference type="PANTHER" id="PTHR43085:SF1">
    <property type="entry name" value="PSEUDOURIDINE KINASE-RELATED"/>
    <property type="match status" value="1"/>
</dbReference>
<sequence length="316" mass="34066">MPEVVTLGETMVLMNPDSSGPLKYVTRFTKQIGGAESNFAIGVVRLGHGAGWISRVGNDEFGKYIVAFIRGEGVDTSQVKFDPDAPTGLYFKERREYGESKVYYYRRGSAASRLSPEDLDPDYIGSAKFLHVTGITPALSESCYRTVKEAIKIAKSRGVKVSLDPNIRLKLWSKERAREVIMELATQADIILPGLSEGAILVGEREPEKIAAKFLDQGIETVVVKLGKEGAYFASGSESKFVPGYPIERVVDPIGAGDGFAAGFIAGLLKGYSIEESVKLANAVGALATTVTGDVEGLPTMEEVAVFQGKKEGVDR</sequence>
<organism evidence="8 9">
    <name type="scientific">Desulfofundulus salinus</name>
    <dbReference type="NCBI Taxonomy" id="2419843"/>
    <lineage>
        <taxon>Bacteria</taxon>
        <taxon>Bacillati</taxon>
        <taxon>Bacillota</taxon>
        <taxon>Clostridia</taxon>
        <taxon>Eubacteriales</taxon>
        <taxon>Peptococcaceae</taxon>
        <taxon>Desulfofundulus</taxon>
    </lineage>
</organism>
<dbReference type="PANTHER" id="PTHR43085">
    <property type="entry name" value="HEXOKINASE FAMILY MEMBER"/>
    <property type="match status" value="1"/>
</dbReference>
<dbReference type="GO" id="GO:0006000">
    <property type="term" value="P:fructose metabolic process"/>
    <property type="evidence" value="ECO:0007669"/>
    <property type="project" value="UniProtKB-ARBA"/>
</dbReference>
<keyword evidence="5" id="KW-0067">ATP-binding</keyword>
<keyword evidence="2 6" id="KW-0808">Transferase</keyword>
<dbReference type="GO" id="GO:0008865">
    <property type="term" value="F:fructokinase activity"/>
    <property type="evidence" value="ECO:0007669"/>
    <property type="project" value="UniProtKB-ARBA"/>
</dbReference>
<evidence type="ECO:0000313" key="8">
    <source>
        <dbReference type="EMBL" id="RKO67027.1"/>
    </source>
</evidence>
<proteinExistence type="inferred from homology"/>
<dbReference type="EMBL" id="RBWE01000001">
    <property type="protein sequence ID" value="RKO67027.1"/>
    <property type="molecule type" value="Genomic_DNA"/>
</dbReference>
<evidence type="ECO:0000313" key="9">
    <source>
        <dbReference type="Proteomes" id="UP000271256"/>
    </source>
</evidence>
<dbReference type="CDD" id="cd01166">
    <property type="entry name" value="KdgK"/>
    <property type="match status" value="1"/>
</dbReference>
<dbReference type="InterPro" id="IPR011611">
    <property type="entry name" value="PfkB_dom"/>
</dbReference>
<keyword evidence="3" id="KW-0547">Nucleotide-binding</keyword>
<evidence type="ECO:0000259" key="7">
    <source>
        <dbReference type="Pfam" id="PF00294"/>
    </source>
</evidence>
<dbReference type="Pfam" id="PF00294">
    <property type="entry name" value="PfkB"/>
    <property type="match status" value="1"/>
</dbReference>
<evidence type="ECO:0000256" key="4">
    <source>
        <dbReference type="ARBA" id="ARBA00022777"/>
    </source>
</evidence>
<dbReference type="PRINTS" id="PR00990">
    <property type="entry name" value="RIBOKINASE"/>
</dbReference>
<comment type="caution">
    <text evidence="8">The sequence shown here is derived from an EMBL/GenBank/DDBJ whole genome shotgun (WGS) entry which is preliminary data.</text>
</comment>
<dbReference type="SUPFAM" id="SSF53613">
    <property type="entry name" value="Ribokinase-like"/>
    <property type="match status" value="1"/>
</dbReference>
<evidence type="ECO:0000256" key="1">
    <source>
        <dbReference type="ARBA" id="ARBA00010688"/>
    </source>
</evidence>
<gene>
    <name evidence="8" type="ORF">D7024_08730</name>
</gene>
<protein>
    <submittedName>
        <fullName evidence="8">Sugar kinase</fullName>
    </submittedName>
</protein>
<comment type="similarity">
    <text evidence="1 6">Belongs to the carbohydrate kinase PfkB family.</text>
</comment>
<keyword evidence="9" id="KW-1185">Reference proteome</keyword>
<reference evidence="8 9" key="1">
    <citation type="submission" date="2018-10" db="EMBL/GenBank/DDBJ databases">
        <authorList>
            <person name="Grouzdev D.S."/>
            <person name="Krutkina M.S."/>
            <person name="Tourova T.P."/>
            <person name="Nazina T.N."/>
        </authorList>
    </citation>
    <scope>NUCLEOTIDE SEQUENCE [LARGE SCALE GENOMIC DNA]</scope>
    <source>
        <strain evidence="8 9">435</strain>
    </source>
</reference>